<evidence type="ECO:0000313" key="5">
    <source>
        <dbReference type="EMBL" id="KAB7508149.1"/>
    </source>
</evidence>
<name>A0A5N5TPS0_9CRUS</name>
<dbReference type="GO" id="GO:0001708">
    <property type="term" value="P:cell fate specification"/>
    <property type="evidence" value="ECO:0007669"/>
    <property type="project" value="TreeGrafter"/>
</dbReference>
<evidence type="ECO:0000256" key="4">
    <source>
        <dbReference type="SAM" id="MobiDB-lite"/>
    </source>
</evidence>
<protein>
    <submittedName>
        <fullName evidence="5">Adenomatous polyposis coli protein</fullName>
    </submittedName>
</protein>
<dbReference type="InterPro" id="IPR011989">
    <property type="entry name" value="ARM-like"/>
</dbReference>
<comment type="caution">
    <text evidence="5">The sequence shown here is derived from an EMBL/GenBank/DDBJ whole genome shotgun (WGS) entry which is preliminary data.</text>
</comment>
<dbReference type="GO" id="GO:0008017">
    <property type="term" value="F:microtubule binding"/>
    <property type="evidence" value="ECO:0007669"/>
    <property type="project" value="TreeGrafter"/>
</dbReference>
<sequence>MVYGLLSMFSSGDRDNMSRTLLAMSSSPDSCVSMRQSGCLPLLIQLLHGTDDIPPTREVRLRASQALHNIVHSHPDDKRGRREARVLRLLEQLRDYSDSLWEKLERLCAGRGPLLEDSMDRHPGPAMAALMKLSFDEEHRHAMCALGGLHAIAELIRRDHEAHGSQTADQYCTSLRRYAGMALTNLTFGDGTNKALLCSFRSFMKALVSQLHSPSEDLRQVTASVLRNLSWRADGSSKISLREVGAVVALMEAALTAKKESTLKVILSAVWNLSAHCSMNKSDICSVCGALAFICSTLTYKSHSKTLNIIENGGGILRNISSHIAVRDDLRQVLRDHNTLSVLLGQLRSPSLTIVSNACGTLWNLSARCPQDQATLWQLGAVPMLRSLINSKHKMISMGSSAALKNLLQAKPEGVAFNDGKSGIGLPTLQARRQKALEQELDPSLAETCDNIETSPRGSPTTTSGDPMFHSLGHYNNAILSDSRETILSTHSDKTHDRLQQILMNHHNGRDDDLGGELPMNGISHGPNGNSHINSFNKFTNHSGNVSESSLTMNVSAKVNNLGSKYLNVRSKNDHVEEKPIPKYDNYVKENANEDSVIEKIGDDEEEQPTNFSLKYSEDKDELAVSSQDPRRQKTKVVNGKEQILSEESQFYEARSIHDDSIRTFCTEGTPYNFSTSTSLSDLREIDRNGRSSEIICKEKDEEDFDIDIDALSDTDIEITPSKEEKLCSKRKGRTTGTSSDKPVTYCVEGTPVSLSRISSVSSMSSEEINEQIENRMASGIISPSELPDSPSQTVPSSPKRVRHIQSGAPHLQVQKLIHPPADSSTATTTTTASDGSQNHQSISPHTRPSRDPVRSSIPRPHTRSQDPERRKALPSRTSSAGPPQREDTDETEDKIRLEAVIKSGMPSSKKSAATNKAPMVSPVTAPRVASSNRTAILLPPPPPPPPPGLKGMSSAIPIQTPNLQVTVQSLNFLSPTNQKDVGGNWPGNDSVCGYCTEDTPANISHAGSHSDLSQLSIPGTSSNGKGSSSHNESLRSEESIEGKRLLEKCIRSGMPKSKVSQPRSKDSCAKDRPLLSPRRSPHQQPLPVARVSPAVKVGVVSPQVNYQKSIATTSVFPTEDVRTYAVEGTPVEFSPAVSLSDLTVDTPPHLSAGKVYKSSVPRGINDKGLGFTGSYTSQEIPQRYGVENTPSNLSRRSSLSSGMESIGKNRLENPKIYGVEGTPIMYSHNSSLSSLSVESETTTPREEALLRKCINQGMPRGSPSRIPQVSGRGVSSRLIPGIPMDHLHLNQFTNSSSPNMAASDAESKKLFSESEESEKQSPRKWNSLGTLESHETSTEEEKTNEECLRTDVQNCEQGYPSTSEEKKNSSPEESKNMMEKSSPSSGSLELRSDTSISESNVVLVEALKVAKEVSKDSGRQASSDEVSLMSASAASISSACIDLIKPPSAMGSLLSLSTSSVDEGKTCKQAVIKKMECRHTKRLPEMVRRALGDQDCLNHQGSDGASLASSCHSNIDNIFPPSLVDDDMESSMISVASITSEVVDLTKVSPPSTGMSIASEALSGIAAPAKQIVSLLQREAQGATSSLTLTAGDEASTYQEITDLEETLGPQQADDIPSDTEVAIDDLPQDIP</sequence>
<keyword evidence="2" id="KW-0879">Wnt signaling pathway</keyword>
<feature type="compositionally biased region" description="Basic and acidic residues" evidence="4">
    <location>
        <begin position="1333"/>
        <end position="1350"/>
    </location>
</feature>
<feature type="compositionally biased region" description="Low complexity" evidence="4">
    <location>
        <begin position="822"/>
        <end position="835"/>
    </location>
</feature>
<keyword evidence="6" id="KW-1185">Reference proteome</keyword>
<dbReference type="PANTHER" id="PTHR12607:SF12">
    <property type="entry name" value="APC-LIKE, ISOFORM A-RELATED"/>
    <property type="match status" value="1"/>
</dbReference>
<dbReference type="Proteomes" id="UP000326759">
    <property type="component" value="Unassembled WGS sequence"/>
</dbReference>
<dbReference type="GO" id="GO:0007389">
    <property type="term" value="P:pattern specification process"/>
    <property type="evidence" value="ECO:0007669"/>
    <property type="project" value="TreeGrafter"/>
</dbReference>
<dbReference type="InterPro" id="IPR016024">
    <property type="entry name" value="ARM-type_fold"/>
</dbReference>
<dbReference type="SMART" id="SM00185">
    <property type="entry name" value="ARM"/>
    <property type="match status" value="7"/>
</dbReference>
<evidence type="ECO:0000256" key="3">
    <source>
        <dbReference type="PROSITE-ProRule" id="PRU00259"/>
    </source>
</evidence>
<dbReference type="GO" id="GO:0016477">
    <property type="term" value="P:cell migration"/>
    <property type="evidence" value="ECO:0007669"/>
    <property type="project" value="TreeGrafter"/>
</dbReference>
<dbReference type="GO" id="GO:0016342">
    <property type="term" value="C:catenin complex"/>
    <property type="evidence" value="ECO:0007669"/>
    <property type="project" value="TreeGrafter"/>
</dbReference>
<evidence type="ECO:0000256" key="2">
    <source>
        <dbReference type="ARBA" id="ARBA00022687"/>
    </source>
</evidence>
<dbReference type="PROSITE" id="PS50176">
    <property type="entry name" value="ARM_REPEAT"/>
    <property type="match status" value="2"/>
</dbReference>
<dbReference type="InterPro" id="IPR009240">
    <property type="entry name" value="APC_15aa_rpt"/>
</dbReference>
<feature type="compositionally biased region" description="Basic and acidic residues" evidence="4">
    <location>
        <begin position="1364"/>
        <end position="1379"/>
    </location>
</feature>
<reference evidence="5 6" key="1">
    <citation type="journal article" date="2019" name="PLoS Biol.">
        <title>Sex chromosomes control vertical transmission of feminizing Wolbachia symbionts in an isopod.</title>
        <authorList>
            <person name="Becking T."/>
            <person name="Chebbi M.A."/>
            <person name="Giraud I."/>
            <person name="Moumen B."/>
            <person name="Laverre T."/>
            <person name="Caubet Y."/>
            <person name="Peccoud J."/>
            <person name="Gilbert C."/>
            <person name="Cordaux R."/>
        </authorList>
    </citation>
    <scope>NUCLEOTIDE SEQUENCE [LARGE SCALE GENOMIC DNA]</scope>
    <source>
        <strain evidence="5">ANa2</strain>
        <tissue evidence="5">Whole body excluding digestive tract and cuticle</tissue>
    </source>
</reference>
<evidence type="ECO:0000313" key="6">
    <source>
        <dbReference type="Proteomes" id="UP000326759"/>
    </source>
</evidence>
<dbReference type="GO" id="GO:0016055">
    <property type="term" value="P:Wnt signaling pathway"/>
    <property type="evidence" value="ECO:0007669"/>
    <property type="project" value="UniProtKB-KW"/>
</dbReference>
<feature type="repeat" description="ARM" evidence="3">
    <location>
        <begin position="202"/>
        <end position="230"/>
    </location>
</feature>
<dbReference type="EMBL" id="SEYY01000039">
    <property type="protein sequence ID" value="KAB7508149.1"/>
    <property type="molecule type" value="Genomic_DNA"/>
</dbReference>
<organism evidence="5 6">
    <name type="scientific">Armadillidium nasatum</name>
    <dbReference type="NCBI Taxonomy" id="96803"/>
    <lineage>
        <taxon>Eukaryota</taxon>
        <taxon>Metazoa</taxon>
        <taxon>Ecdysozoa</taxon>
        <taxon>Arthropoda</taxon>
        <taxon>Crustacea</taxon>
        <taxon>Multicrustacea</taxon>
        <taxon>Malacostraca</taxon>
        <taxon>Eumalacostraca</taxon>
        <taxon>Peracarida</taxon>
        <taxon>Isopoda</taxon>
        <taxon>Oniscidea</taxon>
        <taxon>Crinocheta</taxon>
        <taxon>Armadillidiidae</taxon>
        <taxon>Armadillidium</taxon>
    </lineage>
</organism>
<feature type="compositionally biased region" description="Polar residues" evidence="4">
    <location>
        <begin position="836"/>
        <end position="847"/>
    </location>
</feature>
<dbReference type="Pfam" id="PF00514">
    <property type="entry name" value="Arm"/>
    <property type="match status" value="1"/>
</dbReference>
<dbReference type="FunFam" id="1.25.10.10:FF:000305">
    <property type="entry name" value="Adenomatous polyposis coli"/>
    <property type="match status" value="1"/>
</dbReference>
<feature type="region of interest" description="Disordered" evidence="4">
    <location>
        <begin position="1006"/>
        <end position="1041"/>
    </location>
</feature>
<feature type="region of interest" description="Disordered" evidence="4">
    <location>
        <begin position="725"/>
        <end position="745"/>
    </location>
</feature>
<feature type="compositionally biased region" description="Low complexity" evidence="4">
    <location>
        <begin position="454"/>
        <end position="465"/>
    </location>
</feature>
<feature type="compositionally biased region" description="Polar residues" evidence="4">
    <location>
        <begin position="1291"/>
        <end position="1301"/>
    </location>
</feature>
<comment type="similarity">
    <text evidence="1">Belongs to the adenomatous polyposis coli (APC) family.</text>
</comment>
<feature type="region of interest" description="Disordered" evidence="4">
    <location>
        <begin position="449"/>
        <end position="468"/>
    </location>
</feature>
<feature type="compositionally biased region" description="Low complexity" evidence="4">
    <location>
        <begin position="1192"/>
        <end position="1202"/>
    </location>
</feature>
<dbReference type="InterPro" id="IPR000225">
    <property type="entry name" value="Armadillo"/>
</dbReference>
<dbReference type="PANTHER" id="PTHR12607">
    <property type="entry name" value="ADENOMATOUS POLYPOSIS COLI PROTEIN FAMILY"/>
    <property type="match status" value="1"/>
</dbReference>
<gene>
    <name evidence="5" type="primary">Apc</name>
    <name evidence="5" type="ORF">Anas_02055</name>
</gene>
<dbReference type="Pfam" id="PF05923">
    <property type="entry name" value="APC_r"/>
    <property type="match status" value="6"/>
</dbReference>
<feature type="region of interest" description="Disordered" evidence="4">
    <location>
        <begin position="1182"/>
        <end position="1208"/>
    </location>
</feature>
<feature type="region of interest" description="Disordered" evidence="4">
    <location>
        <begin position="1291"/>
        <end position="1395"/>
    </location>
</feature>
<feature type="compositionally biased region" description="Polar residues" evidence="4">
    <location>
        <begin position="906"/>
        <end position="915"/>
    </location>
</feature>
<feature type="region of interest" description="Disordered" evidence="4">
    <location>
        <begin position="1053"/>
        <end position="1090"/>
    </location>
</feature>
<dbReference type="GO" id="GO:0007026">
    <property type="term" value="P:negative regulation of microtubule depolymerization"/>
    <property type="evidence" value="ECO:0007669"/>
    <property type="project" value="TreeGrafter"/>
</dbReference>
<evidence type="ECO:0000256" key="1">
    <source>
        <dbReference type="ARBA" id="ARBA00009051"/>
    </source>
</evidence>
<dbReference type="Pfam" id="PF18797">
    <property type="entry name" value="APC_rep"/>
    <property type="match status" value="1"/>
</dbReference>
<feature type="region of interest" description="Disordered" evidence="4">
    <location>
        <begin position="822"/>
        <end position="923"/>
    </location>
</feature>
<proteinExistence type="inferred from homology"/>
<dbReference type="InterPro" id="IPR009223">
    <property type="entry name" value="APC_rpt"/>
</dbReference>
<dbReference type="InterPro" id="IPR026818">
    <property type="entry name" value="Apc_fam"/>
</dbReference>
<feature type="compositionally biased region" description="Basic and acidic residues" evidence="4">
    <location>
        <begin position="1064"/>
        <end position="1074"/>
    </location>
</feature>
<dbReference type="OrthoDB" id="5918429at2759"/>
<feature type="region of interest" description="Disordered" evidence="4">
    <location>
        <begin position="1609"/>
        <end position="1633"/>
    </location>
</feature>
<dbReference type="InterPro" id="IPR041257">
    <property type="entry name" value="APC_rep"/>
</dbReference>
<dbReference type="GO" id="GO:0007399">
    <property type="term" value="P:nervous system development"/>
    <property type="evidence" value="ECO:0007669"/>
    <property type="project" value="TreeGrafter"/>
</dbReference>
<dbReference type="SUPFAM" id="SSF48371">
    <property type="entry name" value="ARM repeat"/>
    <property type="match status" value="1"/>
</dbReference>
<feature type="region of interest" description="Disordered" evidence="4">
    <location>
        <begin position="781"/>
        <end position="807"/>
    </location>
</feature>
<dbReference type="Gene3D" id="1.25.10.10">
    <property type="entry name" value="Leucine-rich Repeat Variant"/>
    <property type="match status" value="1"/>
</dbReference>
<feature type="repeat" description="ARM" evidence="3">
    <location>
        <begin position="38"/>
        <end position="78"/>
    </location>
</feature>
<dbReference type="GO" id="GO:0008013">
    <property type="term" value="F:beta-catenin binding"/>
    <property type="evidence" value="ECO:0007669"/>
    <property type="project" value="InterPro"/>
</dbReference>
<feature type="compositionally biased region" description="Acidic residues" evidence="4">
    <location>
        <begin position="1617"/>
        <end position="1633"/>
    </location>
</feature>
<feature type="compositionally biased region" description="Basic and acidic residues" evidence="4">
    <location>
        <begin position="1306"/>
        <end position="1322"/>
    </location>
</feature>
<dbReference type="GO" id="GO:0005881">
    <property type="term" value="C:cytoplasmic microtubule"/>
    <property type="evidence" value="ECO:0007669"/>
    <property type="project" value="TreeGrafter"/>
</dbReference>
<dbReference type="Pfam" id="PF05972">
    <property type="entry name" value="APC_15aa"/>
    <property type="match status" value="1"/>
</dbReference>
<accession>A0A5N5TPS0</accession>
<dbReference type="GO" id="GO:0090090">
    <property type="term" value="P:negative regulation of canonical Wnt signaling pathway"/>
    <property type="evidence" value="ECO:0007669"/>
    <property type="project" value="TreeGrafter"/>
</dbReference>
<feature type="compositionally biased region" description="Polar residues" evidence="4">
    <location>
        <begin position="1006"/>
        <end position="1032"/>
    </location>
</feature>
<dbReference type="GO" id="GO:0045295">
    <property type="term" value="F:gamma-catenin binding"/>
    <property type="evidence" value="ECO:0007669"/>
    <property type="project" value="TreeGrafter"/>
</dbReference>
<dbReference type="GO" id="GO:0030877">
    <property type="term" value="C:beta-catenin destruction complex"/>
    <property type="evidence" value="ECO:0007669"/>
    <property type="project" value="TreeGrafter"/>
</dbReference>